<dbReference type="RefSeq" id="WP_034370545.1">
    <property type="nucleotide sequence ID" value="NZ_AWOR01000048.1"/>
</dbReference>
<dbReference type="PIRSF" id="PIRSF018266">
    <property type="entry name" value="FecR"/>
    <property type="match status" value="1"/>
</dbReference>
<dbReference type="InterPro" id="IPR032623">
    <property type="entry name" value="FecR_N"/>
</dbReference>
<feature type="domain" description="FecR protein" evidence="1">
    <location>
        <begin position="109"/>
        <end position="204"/>
    </location>
</feature>
<dbReference type="Pfam" id="PF16220">
    <property type="entry name" value="DUF4880"/>
    <property type="match status" value="1"/>
</dbReference>
<evidence type="ECO:0000259" key="1">
    <source>
        <dbReference type="Pfam" id="PF04773"/>
    </source>
</evidence>
<dbReference type="Pfam" id="PF04773">
    <property type="entry name" value="FecR"/>
    <property type="match status" value="1"/>
</dbReference>
<evidence type="ECO:0000313" key="3">
    <source>
        <dbReference type="EMBL" id="KGH29082.1"/>
    </source>
</evidence>
<dbReference type="GO" id="GO:0016989">
    <property type="term" value="F:sigma factor antagonist activity"/>
    <property type="evidence" value="ECO:0007669"/>
    <property type="project" value="TreeGrafter"/>
</dbReference>
<sequence length="317" mass="35879">MSAIDASILDEAAQWLARRHASDFSEAEQAELARWRSRSATHEEIWQRIEQLKFRMDSVPSAVGMAVLDRPRAAGNRRQILRASALALATPMLGWFSCRYLPWHIWNADFRTATGERRELTLADNSQVLLNTASAISVQFDGKERLIQHLAGEILVETAHLSEYKTLPFVVQTADGRLQALGTKFIVRKHARSTTLSVLQGAVQVMPAHSRQSLVVQAGEQVNFDAYKAGAFTSLPSHADAWTRGVLYAENMRLADFLEELQRYREGILRCDPSAAELLVSGTFHLRDTDRILELLARTMPIHRQQRTRYWITVTRS</sequence>
<dbReference type="InterPro" id="IPR012373">
    <property type="entry name" value="Ferrdict_sens_TM"/>
</dbReference>
<dbReference type="Gene3D" id="2.60.120.1440">
    <property type="match status" value="1"/>
</dbReference>
<gene>
    <name evidence="3" type="ORF">P353_14895</name>
</gene>
<accession>A0A096HJK6</accession>
<feature type="domain" description="FecR N-terminal" evidence="2">
    <location>
        <begin position="10"/>
        <end position="52"/>
    </location>
</feature>
<comment type="caution">
    <text evidence="3">The sequence shown here is derived from an EMBL/GenBank/DDBJ whole genome shotgun (WGS) entry which is preliminary data.</text>
</comment>
<dbReference type="Proteomes" id="UP000029553">
    <property type="component" value="Unassembled WGS sequence"/>
</dbReference>
<dbReference type="AlphaFoldDB" id="A0A096HJK6"/>
<evidence type="ECO:0000313" key="4">
    <source>
        <dbReference type="Proteomes" id="UP000029553"/>
    </source>
</evidence>
<proteinExistence type="predicted"/>
<dbReference type="PANTHER" id="PTHR30273:SF2">
    <property type="entry name" value="PROTEIN FECR"/>
    <property type="match status" value="1"/>
</dbReference>
<dbReference type="PANTHER" id="PTHR30273">
    <property type="entry name" value="PERIPLASMIC SIGNAL SENSOR AND SIGMA FACTOR ACTIVATOR FECR-RELATED"/>
    <property type="match status" value="1"/>
</dbReference>
<organism evidence="3 4">
    <name type="scientific">Comamonas testosteroni</name>
    <name type="common">Pseudomonas testosteroni</name>
    <dbReference type="NCBI Taxonomy" id="285"/>
    <lineage>
        <taxon>Bacteria</taxon>
        <taxon>Pseudomonadati</taxon>
        <taxon>Pseudomonadota</taxon>
        <taxon>Betaproteobacteria</taxon>
        <taxon>Burkholderiales</taxon>
        <taxon>Comamonadaceae</taxon>
        <taxon>Comamonas</taxon>
    </lineage>
</organism>
<dbReference type="InterPro" id="IPR006860">
    <property type="entry name" value="FecR"/>
</dbReference>
<dbReference type="EMBL" id="AWOR01000048">
    <property type="protein sequence ID" value="KGH29082.1"/>
    <property type="molecule type" value="Genomic_DNA"/>
</dbReference>
<protein>
    <submittedName>
        <fullName evidence="3">Anti-FecI sigma factor FecR</fullName>
    </submittedName>
</protein>
<evidence type="ECO:0000259" key="2">
    <source>
        <dbReference type="Pfam" id="PF16220"/>
    </source>
</evidence>
<name>A0A096HJK6_COMTE</name>
<reference evidence="3 4" key="1">
    <citation type="submission" date="2013-09" db="EMBL/GenBank/DDBJ databases">
        <title>High correlation between genotypes and phenotypes of environmental bacteria Comamonas testosteroni strains.</title>
        <authorList>
            <person name="Liu L."/>
            <person name="Zhu W."/>
            <person name="Xia X."/>
            <person name="Xu B."/>
            <person name="Luo M."/>
            <person name="Wang G."/>
        </authorList>
    </citation>
    <scope>NUCLEOTIDE SEQUENCE [LARGE SCALE GENOMIC DNA]</scope>
    <source>
        <strain evidence="3 4">JL40</strain>
    </source>
</reference>